<dbReference type="PROSITE" id="PS51079">
    <property type="entry name" value="MBT"/>
    <property type="match status" value="3"/>
</dbReference>
<dbReference type="InterPro" id="IPR013761">
    <property type="entry name" value="SAM/pointed_sf"/>
</dbReference>
<dbReference type="CDD" id="cd09582">
    <property type="entry name" value="SAM_Scm-like-3MBT3_4"/>
    <property type="match status" value="1"/>
</dbReference>
<evidence type="ECO:0000256" key="6">
    <source>
        <dbReference type="ARBA" id="ARBA00022833"/>
    </source>
</evidence>
<evidence type="ECO:0000256" key="15">
    <source>
        <dbReference type="SAM" id="MobiDB-lite"/>
    </source>
</evidence>
<feature type="region of interest" description="Disordered" evidence="15">
    <location>
        <begin position="161"/>
        <end position="200"/>
    </location>
</feature>
<dbReference type="FunFam" id="2.30.30.140:FF:000007">
    <property type="entry name" value="Lethal(3)malignant brain tumor-like protein 1"/>
    <property type="match status" value="2"/>
</dbReference>
<dbReference type="PANTHER" id="PTHR12247:SF69">
    <property type="entry name" value="LETHAL(3)MALIGNANT BRAIN TUMOR-LIKE PROTEIN 1"/>
    <property type="match status" value="1"/>
</dbReference>
<dbReference type="AlphaFoldDB" id="A0AAD1S4P5"/>
<feature type="domain" description="SAM" evidence="16">
    <location>
        <begin position="689"/>
        <end position="753"/>
    </location>
</feature>
<dbReference type="GO" id="GO:0042393">
    <property type="term" value="F:histone binding"/>
    <property type="evidence" value="ECO:0007669"/>
    <property type="project" value="TreeGrafter"/>
</dbReference>
<dbReference type="InterPro" id="IPR050548">
    <property type="entry name" value="PcG_chromatin_remod_factors"/>
</dbReference>
<dbReference type="Pfam" id="PF00536">
    <property type="entry name" value="SAM_1"/>
    <property type="match status" value="1"/>
</dbReference>
<dbReference type="GO" id="GO:0045892">
    <property type="term" value="P:negative regulation of DNA-templated transcription"/>
    <property type="evidence" value="ECO:0007669"/>
    <property type="project" value="TreeGrafter"/>
</dbReference>
<dbReference type="Pfam" id="PF01530">
    <property type="entry name" value="zf-C2HC"/>
    <property type="match status" value="1"/>
</dbReference>
<keyword evidence="8" id="KW-0805">Transcription regulation</keyword>
<dbReference type="SUPFAM" id="SSF47769">
    <property type="entry name" value="SAM/Pointed domain"/>
    <property type="match status" value="1"/>
</dbReference>
<keyword evidence="7" id="KW-0156">Chromatin regulator</keyword>
<feature type="compositionally biased region" description="Basic and acidic residues" evidence="15">
    <location>
        <begin position="96"/>
        <end position="112"/>
    </location>
</feature>
<name>A0AAD1S4P5_PELCU</name>
<feature type="compositionally biased region" description="Basic and acidic residues" evidence="15">
    <location>
        <begin position="1"/>
        <end position="11"/>
    </location>
</feature>
<keyword evidence="4" id="KW-0677">Repeat</keyword>
<keyword evidence="6" id="KW-0862">Zinc</keyword>
<evidence type="ECO:0000256" key="13">
    <source>
        <dbReference type="PROSITE-ProRule" id="PRU00459"/>
    </source>
</evidence>
<dbReference type="GO" id="GO:0006325">
    <property type="term" value="P:chromatin organization"/>
    <property type="evidence" value="ECO:0007669"/>
    <property type="project" value="UniProtKB-KW"/>
</dbReference>
<evidence type="ECO:0000256" key="8">
    <source>
        <dbReference type="ARBA" id="ARBA00023015"/>
    </source>
</evidence>
<dbReference type="Proteomes" id="UP001295444">
    <property type="component" value="Chromosome 05"/>
</dbReference>
<dbReference type="CDD" id="cd20131">
    <property type="entry name" value="MBT_L3MBTL1_rpt1"/>
    <property type="match status" value="1"/>
</dbReference>
<evidence type="ECO:0000256" key="2">
    <source>
        <dbReference type="ARBA" id="ARBA00022491"/>
    </source>
</evidence>
<evidence type="ECO:0000256" key="7">
    <source>
        <dbReference type="ARBA" id="ARBA00022853"/>
    </source>
</evidence>
<dbReference type="PROSITE" id="PS51802">
    <property type="entry name" value="ZF_CCHHC"/>
    <property type="match status" value="1"/>
</dbReference>
<dbReference type="Gene3D" id="1.10.150.50">
    <property type="entry name" value="Transcription Factor, Ets-1"/>
    <property type="match status" value="1"/>
</dbReference>
<evidence type="ECO:0000256" key="10">
    <source>
        <dbReference type="ARBA" id="ARBA00023242"/>
    </source>
</evidence>
<evidence type="ECO:0000256" key="9">
    <source>
        <dbReference type="ARBA" id="ARBA00023163"/>
    </source>
</evidence>
<dbReference type="PROSITE" id="PS50105">
    <property type="entry name" value="SAM_DOMAIN"/>
    <property type="match status" value="1"/>
</dbReference>
<dbReference type="InterPro" id="IPR001660">
    <property type="entry name" value="SAM"/>
</dbReference>
<keyword evidence="5 14" id="KW-0863">Zinc-finger</keyword>
<dbReference type="InterPro" id="IPR036060">
    <property type="entry name" value="Znf_C2H2C_sf"/>
</dbReference>
<dbReference type="InterPro" id="IPR047362">
    <property type="entry name" value="MBT_L3MBTL1_rpt3"/>
</dbReference>
<evidence type="ECO:0000256" key="4">
    <source>
        <dbReference type="ARBA" id="ARBA00022737"/>
    </source>
</evidence>
<dbReference type="Gene3D" id="2.30.30.140">
    <property type="match status" value="3"/>
</dbReference>
<feature type="compositionally biased region" description="Polar residues" evidence="15">
    <location>
        <begin position="15"/>
        <end position="33"/>
    </location>
</feature>
<dbReference type="PANTHER" id="PTHR12247">
    <property type="entry name" value="POLYCOMB GROUP PROTEIN"/>
    <property type="match status" value="1"/>
</dbReference>
<dbReference type="EMBL" id="OW240916">
    <property type="protein sequence ID" value="CAH2292751.1"/>
    <property type="molecule type" value="Genomic_DNA"/>
</dbReference>
<organism evidence="17 18">
    <name type="scientific">Pelobates cultripes</name>
    <name type="common">Western spadefoot toad</name>
    <dbReference type="NCBI Taxonomy" id="61616"/>
    <lineage>
        <taxon>Eukaryota</taxon>
        <taxon>Metazoa</taxon>
        <taxon>Chordata</taxon>
        <taxon>Craniata</taxon>
        <taxon>Vertebrata</taxon>
        <taxon>Euteleostomi</taxon>
        <taxon>Amphibia</taxon>
        <taxon>Batrachia</taxon>
        <taxon>Anura</taxon>
        <taxon>Pelobatoidea</taxon>
        <taxon>Pelobatidae</taxon>
        <taxon>Pelobates</taxon>
    </lineage>
</organism>
<evidence type="ECO:0000313" key="17">
    <source>
        <dbReference type="EMBL" id="CAH2292751.1"/>
    </source>
</evidence>
<feature type="repeat" description="MBT" evidence="13">
    <location>
        <begin position="227"/>
        <end position="327"/>
    </location>
</feature>
<dbReference type="InterPro" id="IPR002515">
    <property type="entry name" value="Znf_C2H2C"/>
</dbReference>
<evidence type="ECO:0000259" key="16">
    <source>
        <dbReference type="PROSITE" id="PS50105"/>
    </source>
</evidence>
<feature type="region of interest" description="Disordered" evidence="15">
    <location>
        <begin position="82"/>
        <end position="114"/>
    </location>
</feature>
<sequence>MDLINKMKSDAETDVPSSQGFREQSVLMVSSTPPAVKLPPTTSTDKQSPLVDEKRNARVMELITVTVNPQFRVSRLDLKEELPKIPKEETPDEPNDNDRKVPYQDSEGRDSPTVDPSMCLCDTCGCRHMVGGTCETCGDICHFRESKSLILETLPGFGVSSEVPKPVKKRRPKEYQSPAESELDQLEKQRERQPIGDCEESKLRTPEREDWLRRDTRVSGDEIGESWSWTVYLEDQKCVAAPLNLFREWQLGTQHKNGFKVGMKLEGTDPQHPSMYFILTVAEVCGFRIRLHFDGYSDCHDFWVNADSPDIHPAGWCEKTEHKLQPPKGYKDEDFSWTNYLRLTKAPVAPKHLFVSPKIGMPPSLFQVGMKLEAVDRMNPSLICVASVTDVVEDRFLVHFDNWGDTYDYWCDPSSPYVHPVGWCQVHGKPLTPPQDYPDPNNFAWDRYLAETGATAVPSKAFHTRPPHGFKVNMRLEAVDRRSPSLIRVASVVDVEECRIKVHFDGWSHLYDFWLDADHPDLHPAGWCQRTGHPLQTPLRHRDVPSVSPGTCVSLSCKGIPHSRSTKYSFQHRKCPTPGCDGSGHVTGRFTAHHCLSGCPLADRNQQPARSRNAIPFTPRRKSRHHGRIGRPPKYRRVQQDNYQDTVHQSLFMSALSVHPDRALAHCWEQHCRLLPGVAGISANTVSKWSTEEVFSFVQTLTGCEDQARLFRDEMIDGQALLLLTQTDIVKILCIKLGPAVKIYNSILMFKNTEDAVD</sequence>
<dbReference type="Gene3D" id="4.10.320.30">
    <property type="match status" value="1"/>
</dbReference>
<dbReference type="CDD" id="cd20134">
    <property type="entry name" value="MBT_L3MBTL1_rpt2"/>
    <property type="match status" value="1"/>
</dbReference>
<feature type="compositionally biased region" description="Basic and acidic residues" evidence="15">
    <location>
        <begin position="185"/>
        <end position="200"/>
    </location>
</feature>
<dbReference type="SMART" id="SM00561">
    <property type="entry name" value="MBT"/>
    <property type="match status" value="3"/>
</dbReference>
<dbReference type="GO" id="GO:0005634">
    <property type="term" value="C:nucleus"/>
    <property type="evidence" value="ECO:0007669"/>
    <property type="project" value="UniProtKB-SubCell"/>
</dbReference>
<keyword evidence="9" id="KW-0804">Transcription</keyword>
<protein>
    <recommendedName>
        <fullName evidence="11">Lethal(3)malignant brain tumor-like protein 1</fullName>
    </recommendedName>
    <alternativeName>
        <fullName evidence="12">L(3)mbt protein homolog</fullName>
    </alternativeName>
</protein>
<feature type="repeat" description="MBT" evidence="13">
    <location>
        <begin position="335"/>
        <end position="434"/>
    </location>
</feature>
<dbReference type="GO" id="GO:0003682">
    <property type="term" value="F:chromatin binding"/>
    <property type="evidence" value="ECO:0007669"/>
    <property type="project" value="TreeGrafter"/>
</dbReference>
<accession>A0AAD1S4P5</accession>
<dbReference type="SMART" id="SM00454">
    <property type="entry name" value="SAM"/>
    <property type="match status" value="1"/>
</dbReference>
<feature type="region of interest" description="Disordered" evidence="15">
    <location>
        <begin position="1"/>
        <end position="51"/>
    </location>
</feature>
<comment type="subcellular location">
    <subcellularLocation>
        <location evidence="1">Nucleus</location>
    </subcellularLocation>
</comment>
<keyword evidence="3" id="KW-0479">Metal-binding</keyword>
<reference evidence="17" key="1">
    <citation type="submission" date="2022-03" db="EMBL/GenBank/DDBJ databases">
        <authorList>
            <person name="Alioto T."/>
            <person name="Alioto T."/>
            <person name="Gomez Garrido J."/>
        </authorList>
    </citation>
    <scope>NUCLEOTIDE SEQUENCE</scope>
</reference>
<evidence type="ECO:0000256" key="12">
    <source>
        <dbReference type="ARBA" id="ARBA00079425"/>
    </source>
</evidence>
<dbReference type="SUPFAM" id="SSF63748">
    <property type="entry name" value="Tudor/PWWP/MBT"/>
    <property type="match status" value="3"/>
</dbReference>
<evidence type="ECO:0000256" key="1">
    <source>
        <dbReference type="ARBA" id="ARBA00004123"/>
    </source>
</evidence>
<evidence type="ECO:0000256" key="14">
    <source>
        <dbReference type="PROSITE-ProRule" id="PRU01143"/>
    </source>
</evidence>
<keyword evidence="2" id="KW-0678">Repressor</keyword>
<dbReference type="CDD" id="cd20137">
    <property type="entry name" value="MBT_L3MBTL1_rpt3"/>
    <property type="match status" value="1"/>
</dbReference>
<gene>
    <name evidence="17" type="ORF">PECUL_23A026839</name>
</gene>
<dbReference type="InterPro" id="IPR047361">
    <property type="entry name" value="MBT_L3MBTL1_rpt1"/>
</dbReference>
<proteinExistence type="predicted"/>
<dbReference type="FunFam" id="4.10.320.30:FF:000001">
    <property type="entry name" value="Myelin transcription factor 1-like, a"/>
    <property type="match status" value="1"/>
</dbReference>
<keyword evidence="10" id="KW-0539">Nucleus</keyword>
<dbReference type="InterPro" id="IPR004092">
    <property type="entry name" value="Mbt"/>
</dbReference>
<feature type="repeat" description="MBT" evidence="13">
    <location>
        <begin position="443"/>
        <end position="538"/>
    </location>
</feature>
<evidence type="ECO:0000256" key="11">
    <source>
        <dbReference type="ARBA" id="ARBA00068102"/>
    </source>
</evidence>
<dbReference type="Pfam" id="PF02820">
    <property type="entry name" value="MBT"/>
    <property type="match status" value="3"/>
</dbReference>
<evidence type="ECO:0000256" key="5">
    <source>
        <dbReference type="ARBA" id="ARBA00022771"/>
    </source>
</evidence>
<evidence type="ECO:0000256" key="3">
    <source>
        <dbReference type="ARBA" id="ARBA00022723"/>
    </source>
</evidence>
<evidence type="ECO:0000313" key="18">
    <source>
        <dbReference type="Proteomes" id="UP001295444"/>
    </source>
</evidence>
<dbReference type="GO" id="GO:0008270">
    <property type="term" value="F:zinc ion binding"/>
    <property type="evidence" value="ECO:0007669"/>
    <property type="project" value="UniProtKB-KW"/>
</dbReference>
<dbReference type="SUPFAM" id="SSF103637">
    <property type="entry name" value="CCHHC domain"/>
    <property type="match status" value="1"/>
</dbReference>
<keyword evidence="18" id="KW-1185">Reference proteome</keyword>